<accession>A0A3R5UHU0</accession>
<dbReference type="Proteomes" id="UP000286268">
    <property type="component" value="Chromosome"/>
</dbReference>
<evidence type="ECO:0000256" key="3">
    <source>
        <dbReference type="ARBA" id="ARBA00022989"/>
    </source>
</evidence>
<dbReference type="PANTHER" id="PTHR43077:SF5">
    <property type="entry name" value="PHAGE INFECTION PROTEIN"/>
    <property type="match status" value="1"/>
</dbReference>
<feature type="transmembrane region" description="Helical" evidence="5">
    <location>
        <begin position="745"/>
        <end position="766"/>
    </location>
</feature>
<organism evidence="7 8">
    <name type="scientific">Clostridium manihotivorum</name>
    <dbReference type="NCBI Taxonomy" id="2320868"/>
    <lineage>
        <taxon>Bacteria</taxon>
        <taxon>Bacillati</taxon>
        <taxon>Bacillota</taxon>
        <taxon>Clostridia</taxon>
        <taxon>Eubacteriales</taxon>
        <taxon>Clostridiaceae</taxon>
        <taxon>Clostridium</taxon>
    </lineage>
</organism>
<dbReference type="EMBL" id="CP025746">
    <property type="protein sequence ID" value="QAA34083.1"/>
    <property type="molecule type" value="Genomic_DNA"/>
</dbReference>
<dbReference type="OrthoDB" id="9811483at2"/>
<feature type="transmembrane region" description="Helical" evidence="5">
    <location>
        <begin position="627"/>
        <end position="645"/>
    </location>
</feature>
<evidence type="ECO:0000259" key="6">
    <source>
        <dbReference type="Pfam" id="PF12051"/>
    </source>
</evidence>
<dbReference type="InterPro" id="IPR017501">
    <property type="entry name" value="Phage_infect_YhgE_C"/>
</dbReference>
<evidence type="ECO:0000256" key="4">
    <source>
        <dbReference type="ARBA" id="ARBA00023136"/>
    </source>
</evidence>
<dbReference type="AlphaFoldDB" id="A0A3R5UHU0"/>
<evidence type="ECO:0000313" key="7">
    <source>
        <dbReference type="EMBL" id="QAA34083.1"/>
    </source>
</evidence>
<keyword evidence="4 5" id="KW-0472">Membrane</keyword>
<dbReference type="NCBIfam" id="TIGR03061">
    <property type="entry name" value="pip_yhgE_Nterm"/>
    <property type="match status" value="1"/>
</dbReference>
<evidence type="ECO:0000256" key="1">
    <source>
        <dbReference type="ARBA" id="ARBA00004141"/>
    </source>
</evidence>
<keyword evidence="8" id="KW-1185">Reference proteome</keyword>
<proteinExistence type="predicted"/>
<dbReference type="InterPro" id="IPR017500">
    <property type="entry name" value="Phage_infect_YhgE_N"/>
</dbReference>
<dbReference type="InterPro" id="IPR023908">
    <property type="entry name" value="xxxLxxG_rpt"/>
</dbReference>
<comment type="subcellular location">
    <subcellularLocation>
        <location evidence="1">Membrane</location>
        <topology evidence="1">Multi-pass membrane protein</topology>
    </subcellularLocation>
</comment>
<dbReference type="PANTHER" id="PTHR43077">
    <property type="entry name" value="TRANSPORT PERMEASE YVFS-RELATED"/>
    <property type="match status" value="1"/>
</dbReference>
<evidence type="ECO:0000256" key="5">
    <source>
        <dbReference type="SAM" id="Phobius"/>
    </source>
</evidence>
<keyword evidence="2 5" id="KW-0812">Transmembrane</keyword>
<gene>
    <name evidence="7" type="ORF">C1I91_22005</name>
</gene>
<dbReference type="Gene3D" id="1.10.287.950">
    <property type="entry name" value="Methyl-accepting chemotaxis protein"/>
    <property type="match status" value="1"/>
</dbReference>
<evidence type="ECO:0000256" key="2">
    <source>
        <dbReference type="ARBA" id="ARBA00022692"/>
    </source>
</evidence>
<reference evidence="7 8" key="1">
    <citation type="submission" date="2018-01" db="EMBL/GenBank/DDBJ databases">
        <title>Genome Sequencing and Assembly of Anaerobacter polyendosporus strain CT4.</title>
        <authorList>
            <person name="Tachaapaikoon C."/>
            <person name="Sutheeworapong S."/>
            <person name="Jenjaroenpun P."/>
            <person name="Wongsurawat T."/>
            <person name="Nookeaw I."/>
            <person name="Cheawchanlertfa P."/>
            <person name="Kosugi A."/>
            <person name="Cheevadhanarak S."/>
            <person name="Ratanakhanokchai K."/>
        </authorList>
    </citation>
    <scope>NUCLEOTIDE SEQUENCE [LARGE SCALE GENOMIC DNA]</scope>
    <source>
        <strain evidence="7 8">CT4</strain>
    </source>
</reference>
<dbReference type="RefSeq" id="WP_128214806.1">
    <property type="nucleotide sequence ID" value="NZ_CP025746.1"/>
</dbReference>
<dbReference type="NCBIfam" id="TIGR03057">
    <property type="entry name" value="xxxLxxG_by_4"/>
    <property type="match status" value="7"/>
</dbReference>
<dbReference type="KEGG" id="cmah:C1I91_22005"/>
<name>A0A3R5UHU0_9CLOT</name>
<dbReference type="InterPro" id="IPR051328">
    <property type="entry name" value="T7SS_ABC-Transporter"/>
</dbReference>
<dbReference type="Pfam" id="PF12051">
    <property type="entry name" value="DUF3533"/>
    <property type="match status" value="1"/>
</dbReference>
<feature type="transmembrane region" description="Helical" evidence="5">
    <location>
        <begin position="665"/>
        <end position="695"/>
    </location>
</feature>
<sequence>MQLKKAKDNRKLTLVIISILVVAVMFVPMLYSSIYLGSVWDVYGRLDSVPVAFVNLDKSVTKDGKEYAIGKEVEDKLKDNNKVGWRFVSHEDAMDGVKGSKYYAVIEIPENFSQSISNAQDGKFNNPEITYTANKGKNFVFSQVSSKVAEGIKTEVSSSIQKEISKALVDSLYDVKVSIKDAGDGASKLQDGTQKLLDGGKTLTDGLGTAASGSSKLEDGLKQAASGGQSLQAGTKQLYEGSNTLSSGIAQASNGSNDLKNGLSTLASGEYQVLDGAGKLITGLDTLKQSLTAKNDKLPLLVNGASQLSDKTSELAQKTADLNYANFSALAYGTSQTEQAISSANSAISPELVASIDSSNMSEADKAKIKQIVGTVQKVDAVNKTAKISGHLSAMAEGVKQLPSAMEQLKQGSKNLSDGINQLVNGLSDTQNKASEGVDQLLAGAKALQSGSSALYSGLSTAASKTGELTKGLQQLNTGSMALSDGLKTANAGAVSLSEGLNTAASKTEDLTNGLNKLSSGANTLTNGLNDANDGTNKLKDGLNSGYDKMSNKLKFNSDNMSQFISEPISLKDSSINDVKYYGEGLAPYFMSLSLWLGAMFMSLILSIAKSKNLFKSKLMNSFFGKFIVGSGLVTMQAIILSLTVTKGLGISPANIVEFYGTNILISVAFFSVMYGVSHAIGVVGGAVMFIVLLLQLASSGGTFPIETAPLFYRVINKVVPMTYSVSTLRMTISGINQSVLNSNMGGLLIFILVFLSGGFIVRALMDLGKNKKQKIREAEAA</sequence>
<feature type="transmembrane region" description="Helical" evidence="5">
    <location>
        <begin position="12"/>
        <end position="31"/>
    </location>
</feature>
<feature type="domain" description="DUF3533" evidence="6">
    <location>
        <begin position="22"/>
        <end position="175"/>
    </location>
</feature>
<dbReference type="InterPro" id="IPR022703">
    <property type="entry name" value="DUF3533"/>
</dbReference>
<keyword evidence="3 5" id="KW-1133">Transmembrane helix</keyword>
<dbReference type="Gene3D" id="3.40.1710.10">
    <property type="entry name" value="abc type-2 transporter like domain"/>
    <property type="match status" value="1"/>
</dbReference>
<evidence type="ECO:0000313" key="8">
    <source>
        <dbReference type="Proteomes" id="UP000286268"/>
    </source>
</evidence>
<protein>
    <submittedName>
        <fullName evidence="7">YhgE/Pip domain-containing protein</fullName>
    </submittedName>
</protein>
<feature type="transmembrane region" description="Helical" evidence="5">
    <location>
        <begin position="586"/>
        <end position="606"/>
    </location>
</feature>
<dbReference type="NCBIfam" id="TIGR03062">
    <property type="entry name" value="pip_yhgE_Cterm"/>
    <property type="match status" value="1"/>
</dbReference>
<dbReference type="GO" id="GO:0016020">
    <property type="term" value="C:membrane"/>
    <property type="evidence" value="ECO:0007669"/>
    <property type="project" value="UniProtKB-SubCell"/>
</dbReference>